<proteinExistence type="predicted"/>
<name>A0A1L7WE22_9HELO</name>
<evidence type="ECO:0000313" key="3">
    <source>
        <dbReference type="Proteomes" id="UP000184330"/>
    </source>
</evidence>
<dbReference type="SUPFAM" id="SSF51658">
    <property type="entry name" value="Xylose isomerase-like"/>
    <property type="match status" value="1"/>
</dbReference>
<accession>A0A1L7WE22</accession>
<protein>
    <submittedName>
        <fullName evidence="2">Related to 3-dehydroshikimate dehydratase</fullName>
    </submittedName>
</protein>
<dbReference type="STRING" id="576137.A0A1L7WE22"/>
<gene>
    <name evidence="2" type="ORF">PAC_00896</name>
</gene>
<dbReference type="PANTHER" id="PTHR12110:SF56">
    <property type="entry name" value="DEHYDRATASE, PUTATIVE (AFU_ORTHOLOGUE AFUA_6G08740)-RELATED"/>
    <property type="match status" value="1"/>
</dbReference>
<reference evidence="2 3" key="1">
    <citation type="submission" date="2016-03" db="EMBL/GenBank/DDBJ databases">
        <authorList>
            <person name="Ploux O."/>
        </authorList>
    </citation>
    <scope>NUCLEOTIDE SEQUENCE [LARGE SCALE GENOMIC DNA]</scope>
    <source>
        <strain evidence="2 3">UAMH 11012</strain>
    </source>
</reference>
<feature type="domain" description="Xylose isomerase-like TIM barrel" evidence="1">
    <location>
        <begin position="32"/>
        <end position="135"/>
    </location>
</feature>
<keyword evidence="3" id="KW-1185">Reference proteome</keyword>
<dbReference type="PANTHER" id="PTHR12110">
    <property type="entry name" value="HYDROXYPYRUVATE ISOMERASE"/>
    <property type="match status" value="1"/>
</dbReference>
<organism evidence="2 3">
    <name type="scientific">Phialocephala subalpina</name>
    <dbReference type="NCBI Taxonomy" id="576137"/>
    <lineage>
        <taxon>Eukaryota</taxon>
        <taxon>Fungi</taxon>
        <taxon>Dikarya</taxon>
        <taxon>Ascomycota</taxon>
        <taxon>Pezizomycotina</taxon>
        <taxon>Leotiomycetes</taxon>
        <taxon>Helotiales</taxon>
        <taxon>Mollisiaceae</taxon>
        <taxon>Phialocephala</taxon>
        <taxon>Phialocephala fortinii species complex</taxon>
    </lineage>
</organism>
<dbReference type="InterPro" id="IPR050312">
    <property type="entry name" value="IolE/XylAMocC-like"/>
</dbReference>
<dbReference type="InterPro" id="IPR013022">
    <property type="entry name" value="Xyl_isomerase-like_TIM-brl"/>
</dbReference>
<dbReference type="EMBL" id="FJOG01000001">
    <property type="protein sequence ID" value="CZR51021.1"/>
    <property type="molecule type" value="Genomic_DNA"/>
</dbReference>
<dbReference type="Gene3D" id="3.20.20.150">
    <property type="entry name" value="Divalent-metal-dependent TIM barrel enzymes"/>
    <property type="match status" value="1"/>
</dbReference>
<dbReference type="AlphaFoldDB" id="A0A1L7WE22"/>
<evidence type="ECO:0000259" key="1">
    <source>
        <dbReference type="Pfam" id="PF01261"/>
    </source>
</evidence>
<dbReference type="Pfam" id="PF01261">
    <property type="entry name" value="AP_endonuc_2"/>
    <property type="match status" value="2"/>
</dbReference>
<sequence length="412" mass="45969">MSISRSSLDSISTSFATVSVGTPNDPLEDKLKAISNAGFQAVELGFSDLLSFASKYHKKEIKEDDYDSLCEAGAEVKALCKKYNLEIMMLQPFSNFEGWEAGSKERNDAFKRAKGWIRIMQAVGTDMLQVWIPFHNFFFIPALGRALVAFPNSTLSKVCIRTLLYSKIAQSPKSMTDIQPILYSKRSTNNQQIGSSDSPNISSSTEALASDLRELCDLLAPHSFRLAYENWCWATHAPTWSLIWTIVQVVNRPNIGLCLDTFQSVGSEYADPTTSSGLIENQGIQQKLEMNFKHSCIELARTVPKEKIYLLRISDAYKPSTPFKDEVVDGLRPRGRWSHDFRPYLWNGGYLTPQCVDFAKAVLGTGARCWFSAEVFDGGKDGKGGMKQYEMGAFCKGAMESHRKLLDACADS</sequence>
<feature type="domain" description="Xylose isomerase-like TIM barrel" evidence="1">
    <location>
        <begin position="203"/>
        <end position="381"/>
    </location>
</feature>
<evidence type="ECO:0000313" key="2">
    <source>
        <dbReference type="EMBL" id="CZR51021.1"/>
    </source>
</evidence>
<dbReference type="OrthoDB" id="5360893at2759"/>
<dbReference type="Proteomes" id="UP000184330">
    <property type="component" value="Unassembled WGS sequence"/>
</dbReference>
<dbReference type="InterPro" id="IPR036237">
    <property type="entry name" value="Xyl_isomerase-like_sf"/>
</dbReference>